<keyword evidence="7" id="KW-0503">Monooxygenase</keyword>
<dbReference type="InterPro" id="IPR051205">
    <property type="entry name" value="UbiH/COQ6_monooxygenase"/>
</dbReference>
<accession>A0A6M4M9Z1</accession>
<evidence type="ECO:0000313" key="10">
    <source>
        <dbReference type="Proteomes" id="UP000219285"/>
    </source>
</evidence>
<dbReference type="UniPathway" id="UPA00232"/>
<dbReference type="InterPro" id="IPR010971">
    <property type="entry name" value="UbiH/COQ6"/>
</dbReference>
<evidence type="ECO:0000256" key="5">
    <source>
        <dbReference type="ARBA" id="ARBA00022827"/>
    </source>
</evidence>
<comment type="similarity">
    <text evidence="3">Belongs to the UbiH/COQ6 family.</text>
</comment>
<evidence type="ECO:0000256" key="4">
    <source>
        <dbReference type="ARBA" id="ARBA00022630"/>
    </source>
</evidence>
<evidence type="ECO:0000256" key="1">
    <source>
        <dbReference type="ARBA" id="ARBA00001974"/>
    </source>
</evidence>
<comment type="pathway">
    <text evidence="2">Cofactor biosynthesis; ubiquinone biosynthesis.</text>
</comment>
<dbReference type="NCBIfam" id="TIGR01988">
    <property type="entry name" value="Ubi-OHases"/>
    <property type="match status" value="1"/>
</dbReference>
<dbReference type="PRINTS" id="PR00420">
    <property type="entry name" value="RNGMNOXGNASE"/>
</dbReference>
<reference evidence="9 10" key="2">
    <citation type="submission" date="2020-04" db="EMBL/GenBank/DDBJ databases">
        <title>Complete genome sequence of Alteromonas pelagimontana 5.12T.</title>
        <authorList>
            <person name="Sinha R.K."/>
            <person name="Krishnan K.P."/>
            <person name="Kurian J.P."/>
        </authorList>
    </citation>
    <scope>NUCLEOTIDE SEQUENCE [LARGE SCALE GENOMIC DNA]</scope>
    <source>
        <strain evidence="9 10">5.12</strain>
    </source>
</reference>
<feature type="domain" description="FAD-binding" evidence="8">
    <location>
        <begin position="3"/>
        <end position="340"/>
    </location>
</feature>
<sequence>MHKVDIAIVGGGMVGLTLANALQALDIQVAVISDKPLSKSLPNDPLLRVSAINGANATALQRLHVWQRMEQSRLAPYTSMTVWDKDSFGEIHFNSADIGAAQLGHILENQVLINALAESVRGQNVTALQGQIAKVLWGQQETMLMLDTDEVVACRLVVGADGANSYIRRQANFPLTFRDYGQTAIVANIHCEQPHDQCARQVFTPHGPLALLPMADPHTCSIVWSQTHEQAKHLLALDDTAFSHALTATSNSVLGLMSLASARQHFPLVMRYSRQWASDGVVIIGDAAHTIHPLAGQGANLGMQDAFALATAIENCLKANKDFSRLRHLRPFERERKAQAIKMIAAMDGFKTLFAGDNPLKKLIRGAGLTATDHLPLLKQKWLNEAMGW</sequence>
<keyword evidence="4" id="KW-0285">Flavoprotein</keyword>
<keyword evidence="6" id="KW-0560">Oxidoreductase</keyword>
<dbReference type="RefSeq" id="WP_075608704.1">
    <property type="nucleotide sequence ID" value="NZ_CP052766.1"/>
</dbReference>
<evidence type="ECO:0000259" key="8">
    <source>
        <dbReference type="Pfam" id="PF01494"/>
    </source>
</evidence>
<evidence type="ECO:0000256" key="6">
    <source>
        <dbReference type="ARBA" id="ARBA00023002"/>
    </source>
</evidence>
<dbReference type="Proteomes" id="UP000219285">
    <property type="component" value="Chromosome"/>
</dbReference>
<dbReference type="Pfam" id="PF01494">
    <property type="entry name" value="FAD_binding_3"/>
    <property type="match status" value="1"/>
</dbReference>
<evidence type="ECO:0000256" key="3">
    <source>
        <dbReference type="ARBA" id="ARBA00005349"/>
    </source>
</evidence>
<dbReference type="InterPro" id="IPR018168">
    <property type="entry name" value="Ubi_Hdrlase_CS"/>
</dbReference>
<dbReference type="Gene3D" id="3.50.50.60">
    <property type="entry name" value="FAD/NAD(P)-binding domain"/>
    <property type="match status" value="2"/>
</dbReference>
<keyword evidence="10" id="KW-1185">Reference proteome</keyword>
<dbReference type="InterPro" id="IPR002938">
    <property type="entry name" value="FAD-bd"/>
</dbReference>
<dbReference type="GO" id="GO:0019168">
    <property type="term" value="F:2-polyprenylphenol 6-hydroxylase activity"/>
    <property type="evidence" value="ECO:0007669"/>
    <property type="project" value="TreeGrafter"/>
</dbReference>
<name>A0A6M4M9Z1_9ALTE</name>
<dbReference type="AlphaFoldDB" id="A0A6M4M9Z1"/>
<reference evidence="10" key="1">
    <citation type="submission" date="2014-12" db="EMBL/GenBank/DDBJ databases">
        <title>Complete genome sequence of a multi-drug resistant Klebsiella pneumoniae.</title>
        <authorList>
            <person name="Hua X."/>
            <person name="Chen Q."/>
            <person name="Li X."/>
            <person name="Feng Y."/>
            <person name="Ruan Z."/>
            <person name="Yu Y."/>
        </authorList>
    </citation>
    <scope>NUCLEOTIDE SEQUENCE [LARGE SCALE GENOMIC DNA]</scope>
    <source>
        <strain evidence="10">5.12</strain>
    </source>
</reference>
<dbReference type="OrthoDB" id="9769565at2"/>
<dbReference type="GO" id="GO:0006744">
    <property type="term" value="P:ubiquinone biosynthetic process"/>
    <property type="evidence" value="ECO:0007669"/>
    <property type="project" value="UniProtKB-UniPathway"/>
</dbReference>
<gene>
    <name evidence="9" type="ORF">CA267_003905</name>
</gene>
<dbReference type="PANTHER" id="PTHR43876:SF7">
    <property type="entry name" value="UBIQUINONE BIOSYNTHESIS MONOOXYGENASE COQ6, MITOCHONDRIAL"/>
    <property type="match status" value="1"/>
</dbReference>
<protein>
    <submittedName>
        <fullName evidence="9">FAD-dependent 2-octaprenylphenol hydroxylase</fullName>
    </submittedName>
</protein>
<comment type="cofactor">
    <cofactor evidence="1">
        <name>FAD</name>
        <dbReference type="ChEBI" id="CHEBI:57692"/>
    </cofactor>
</comment>
<dbReference type="SUPFAM" id="SSF51905">
    <property type="entry name" value="FAD/NAD(P)-binding domain"/>
    <property type="match status" value="1"/>
</dbReference>
<dbReference type="KEGG" id="apel:CA267_003905"/>
<dbReference type="GO" id="GO:0071949">
    <property type="term" value="F:FAD binding"/>
    <property type="evidence" value="ECO:0007669"/>
    <property type="project" value="InterPro"/>
</dbReference>
<dbReference type="EMBL" id="CP052766">
    <property type="protein sequence ID" value="QJR79984.1"/>
    <property type="molecule type" value="Genomic_DNA"/>
</dbReference>
<evidence type="ECO:0000256" key="2">
    <source>
        <dbReference type="ARBA" id="ARBA00004749"/>
    </source>
</evidence>
<evidence type="ECO:0000256" key="7">
    <source>
        <dbReference type="ARBA" id="ARBA00023033"/>
    </source>
</evidence>
<dbReference type="InterPro" id="IPR036188">
    <property type="entry name" value="FAD/NAD-bd_sf"/>
</dbReference>
<proteinExistence type="inferred from homology"/>
<dbReference type="PROSITE" id="PS01304">
    <property type="entry name" value="UBIH"/>
    <property type="match status" value="1"/>
</dbReference>
<dbReference type="PANTHER" id="PTHR43876">
    <property type="entry name" value="UBIQUINONE BIOSYNTHESIS MONOOXYGENASE COQ6, MITOCHONDRIAL"/>
    <property type="match status" value="1"/>
</dbReference>
<organism evidence="9 10">
    <name type="scientific">Alteromonas pelagimontana</name>
    <dbReference type="NCBI Taxonomy" id="1858656"/>
    <lineage>
        <taxon>Bacteria</taxon>
        <taxon>Pseudomonadati</taxon>
        <taxon>Pseudomonadota</taxon>
        <taxon>Gammaproteobacteria</taxon>
        <taxon>Alteromonadales</taxon>
        <taxon>Alteromonadaceae</taxon>
        <taxon>Alteromonas/Salinimonas group</taxon>
        <taxon>Alteromonas</taxon>
    </lineage>
</organism>
<evidence type="ECO:0000313" key="9">
    <source>
        <dbReference type="EMBL" id="QJR79984.1"/>
    </source>
</evidence>
<keyword evidence="5" id="KW-0274">FAD</keyword>